<evidence type="ECO:0000313" key="5">
    <source>
        <dbReference type="Proteomes" id="UP000033035"/>
    </source>
</evidence>
<name>A0A0F5JCH2_9BACT</name>
<dbReference type="Gene3D" id="3.30.540.30">
    <property type="match status" value="1"/>
</dbReference>
<dbReference type="GO" id="GO:0046872">
    <property type="term" value="F:metal ion binding"/>
    <property type="evidence" value="ECO:0007669"/>
    <property type="project" value="UniProtKB-KW"/>
</dbReference>
<dbReference type="EMBL" id="AQHW01000015">
    <property type="protein sequence ID" value="KKB55474.1"/>
    <property type="molecule type" value="Genomic_DNA"/>
</dbReference>
<proteinExistence type="predicted"/>
<dbReference type="Pfam" id="PF03571">
    <property type="entry name" value="Peptidase_M49"/>
    <property type="match status" value="1"/>
</dbReference>
<gene>
    <name evidence="4" type="ORF">HMPREF1536_02943</name>
</gene>
<evidence type="ECO:0000256" key="3">
    <source>
        <dbReference type="SAM" id="SignalP"/>
    </source>
</evidence>
<reference evidence="4 5" key="1">
    <citation type="submission" date="2013-04" db="EMBL/GenBank/DDBJ databases">
        <title>The Genome Sequence of Parabacteroides gordonii DSM 23371.</title>
        <authorList>
            <consortium name="The Broad Institute Genomics Platform"/>
            <person name="Earl A."/>
            <person name="Ward D."/>
            <person name="Feldgarden M."/>
            <person name="Gevers D."/>
            <person name="Martens E."/>
            <person name="Sakamoto M."/>
            <person name="Benno Y."/>
            <person name="Suzuki N."/>
            <person name="Matsunaga N."/>
            <person name="Koshihara K."/>
            <person name="Seki M."/>
            <person name="Komiya H."/>
            <person name="Walker B."/>
            <person name="Young S."/>
            <person name="Zeng Q."/>
            <person name="Gargeya S."/>
            <person name="Fitzgerald M."/>
            <person name="Haas B."/>
            <person name="Abouelleil A."/>
            <person name="Allen A.W."/>
            <person name="Alvarado L."/>
            <person name="Arachchi H.M."/>
            <person name="Berlin A.M."/>
            <person name="Chapman S.B."/>
            <person name="Gainer-Dewar J."/>
            <person name="Goldberg J."/>
            <person name="Griggs A."/>
            <person name="Gujja S."/>
            <person name="Hansen M."/>
            <person name="Howarth C."/>
            <person name="Imamovic A."/>
            <person name="Ireland A."/>
            <person name="Larimer J."/>
            <person name="McCowan C."/>
            <person name="Murphy C."/>
            <person name="Pearson M."/>
            <person name="Poon T.W."/>
            <person name="Priest M."/>
            <person name="Roberts A."/>
            <person name="Saif S."/>
            <person name="Shea T."/>
            <person name="Sisk P."/>
            <person name="Sykes S."/>
            <person name="Wortman J."/>
            <person name="Nusbaum C."/>
            <person name="Birren B."/>
        </authorList>
    </citation>
    <scope>NUCLEOTIDE SEQUENCE [LARGE SCALE GENOMIC DNA]</scope>
    <source>
        <strain evidence="4 5">MS-1</strain>
    </source>
</reference>
<dbReference type="InterPro" id="IPR039461">
    <property type="entry name" value="Peptidase_M49"/>
</dbReference>
<evidence type="ECO:0000256" key="2">
    <source>
        <dbReference type="ARBA" id="ARBA00022801"/>
    </source>
</evidence>
<keyword evidence="1" id="KW-0479">Metal-binding</keyword>
<dbReference type="STRING" id="1203610.HMPREF1536_02943"/>
<keyword evidence="3" id="KW-0732">Signal</keyword>
<evidence type="ECO:0000313" key="4">
    <source>
        <dbReference type="EMBL" id="KKB55474.1"/>
    </source>
</evidence>
<accession>A0A0F5JCH2</accession>
<keyword evidence="2" id="KW-0378">Hydrolase</keyword>
<evidence type="ECO:0008006" key="6">
    <source>
        <dbReference type="Google" id="ProtNLM"/>
    </source>
</evidence>
<evidence type="ECO:0000256" key="1">
    <source>
        <dbReference type="ARBA" id="ARBA00022723"/>
    </source>
</evidence>
<organism evidence="4 5">
    <name type="scientific">Parabacteroides gordonii MS-1 = DSM 23371</name>
    <dbReference type="NCBI Taxonomy" id="1203610"/>
    <lineage>
        <taxon>Bacteria</taxon>
        <taxon>Pseudomonadati</taxon>
        <taxon>Bacteroidota</taxon>
        <taxon>Bacteroidia</taxon>
        <taxon>Bacteroidales</taxon>
        <taxon>Tannerellaceae</taxon>
        <taxon>Parabacteroides</taxon>
    </lineage>
</organism>
<dbReference type="PANTHER" id="PTHR23422:SF11">
    <property type="entry name" value="DIPEPTIDYL PEPTIDASE 3"/>
    <property type="match status" value="1"/>
</dbReference>
<feature type="signal peptide" evidence="3">
    <location>
        <begin position="1"/>
        <end position="18"/>
    </location>
</feature>
<dbReference type="MEROPS" id="M49.003"/>
<dbReference type="PANTHER" id="PTHR23422">
    <property type="entry name" value="DIPEPTIDYL PEPTIDASE III-RELATED"/>
    <property type="match status" value="1"/>
</dbReference>
<keyword evidence="5" id="KW-1185">Reference proteome</keyword>
<dbReference type="Proteomes" id="UP000033035">
    <property type="component" value="Unassembled WGS sequence"/>
</dbReference>
<protein>
    <recommendedName>
        <fullName evidence="6">Dihydrofolate reductase</fullName>
    </recommendedName>
</protein>
<feature type="chain" id="PRO_5002489666" description="Dihydrofolate reductase" evidence="3">
    <location>
        <begin position="19"/>
        <end position="685"/>
    </location>
</feature>
<comment type="caution">
    <text evidence="4">The sequence shown here is derived from an EMBL/GenBank/DDBJ whole genome shotgun (WGS) entry which is preliminary data.</text>
</comment>
<dbReference type="GO" id="GO:0016787">
    <property type="term" value="F:hydrolase activity"/>
    <property type="evidence" value="ECO:0007669"/>
    <property type="project" value="UniProtKB-KW"/>
</dbReference>
<dbReference type="PATRIC" id="fig|1203610.3.peg.3013"/>
<dbReference type="HOGENOM" id="CLU_015592_0_0_10"/>
<dbReference type="PROSITE" id="PS51257">
    <property type="entry name" value="PROKAR_LIPOPROTEIN"/>
    <property type="match status" value="1"/>
</dbReference>
<dbReference type="AlphaFoldDB" id="A0A0F5JCH2"/>
<sequence>MRNTIVSLMTAMALTACAGQKADDAQAPQGEFNYVVDQFADLQILRYQVPGFESLSLKQKQLLYHLAEAAQMGRDIFFDQNCRYNLPIRRSLETIYKEYKGNREDAQFKALETYLKRVWFSSGIHHHYAEDKFAPGFTPEFFKGCLEQVNVSDLPLREGQTLEQFIAEISPVIFDPAVLAKRTVQSGDRDLIQASANNYYGGGITQKEVEDYYATMKVGQDTITPISYGLNSRLVKENGKVVEKVWKVGGLYSPAIEQIVKELQKAVPFAENGTQKAIIEKLIAYYQTGDLKTFDAYSILWVEDTTSDVDFVNGFIETYGDPLGMKASWESTVNFINKEATKRTKVISDNAQWFEDHSPVDSRFKKEKVKGVSAKVITVSMLGGDCYPATPIGINLPNADWIRRDHGSKSVTIENITEAYDKASQGNGFNEEFIWSDTEREALNKYGFLTDNLHTDLHECLGHGSGKLLPTTESGALKAYDSTLEEARADLFGLYYLGDPKLVELGLVPDSEAYKAEYYKYIMNGLMTQLVRIEAGKDVEEAHMRNRQLIAKWAYENGKADNVIEYRKRDGKTYVVVNDYEKLRKLFGTLLAEVQRIKSEGDFAAGKKLVEDYAVKVDQTLHDEVLARYAKLNLAPYKGFVNPVMKEVKNDKGEVTDIVLDYTEGYTEQMLRYSKDYSFLPSYND</sequence>